<comment type="caution">
    <text evidence="2">The sequence shown here is derived from an EMBL/GenBank/DDBJ whole genome shotgun (WGS) entry which is preliminary data.</text>
</comment>
<evidence type="ECO:0000313" key="3">
    <source>
        <dbReference type="Proteomes" id="UP001044222"/>
    </source>
</evidence>
<keyword evidence="3" id="KW-1185">Reference proteome</keyword>
<feature type="compositionally biased region" description="Basic residues" evidence="1">
    <location>
        <begin position="132"/>
        <end position="145"/>
    </location>
</feature>
<name>A0A9D3LK04_ANGAN</name>
<protein>
    <submittedName>
        <fullName evidence="2">Uncharacterized protein</fullName>
    </submittedName>
</protein>
<feature type="compositionally biased region" description="Low complexity" evidence="1">
    <location>
        <begin position="85"/>
        <end position="96"/>
    </location>
</feature>
<proteinExistence type="predicted"/>
<feature type="compositionally biased region" description="Low complexity" evidence="1">
    <location>
        <begin position="26"/>
        <end position="67"/>
    </location>
</feature>
<feature type="compositionally biased region" description="Low complexity" evidence="1">
    <location>
        <begin position="147"/>
        <end position="159"/>
    </location>
</feature>
<evidence type="ECO:0000256" key="1">
    <source>
        <dbReference type="SAM" id="MobiDB-lite"/>
    </source>
</evidence>
<sequence>MEQPASSCMRSGGGPVWGCVRNPHAGSPGRGCPPTSRSPSPCTRSPSSWPTRTSRGTAWARGVPARGEGVRRAARRLPQGRMALPGASPRAGARSPARPPWREWGSRAWGIQGPSPGAWRGSTPLTACCPRNTRKRRPSGRRTPQKTRTPGSRPTPTARPGRRGRPSLRSSSGNWRPNSPTTTT</sequence>
<feature type="region of interest" description="Disordered" evidence="1">
    <location>
        <begin position="1"/>
        <end position="184"/>
    </location>
</feature>
<gene>
    <name evidence="2" type="ORF">ANANG_G00290770</name>
</gene>
<evidence type="ECO:0000313" key="2">
    <source>
        <dbReference type="EMBL" id="KAG5832400.1"/>
    </source>
</evidence>
<dbReference type="Proteomes" id="UP001044222">
    <property type="component" value="Chromosome 17"/>
</dbReference>
<dbReference type="AlphaFoldDB" id="A0A9D3LK04"/>
<organism evidence="2 3">
    <name type="scientific">Anguilla anguilla</name>
    <name type="common">European freshwater eel</name>
    <name type="synonym">Muraena anguilla</name>
    <dbReference type="NCBI Taxonomy" id="7936"/>
    <lineage>
        <taxon>Eukaryota</taxon>
        <taxon>Metazoa</taxon>
        <taxon>Chordata</taxon>
        <taxon>Craniata</taxon>
        <taxon>Vertebrata</taxon>
        <taxon>Euteleostomi</taxon>
        <taxon>Actinopterygii</taxon>
        <taxon>Neopterygii</taxon>
        <taxon>Teleostei</taxon>
        <taxon>Anguilliformes</taxon>
        <taxon>Anguillidae</taxon>
        <taxon>Anguilla</taxon>
    </lineage>
</organism>
<feature type="compositionally biased region" description="Polar residues" evidence="1">
    <location>
        <begin position="174"/>
        <end position="184"/>
    </location>
</feature>
<reference evidence="2" key="1">
    <citation type="submission" date="2021-01" db="EMBL/GenBank/DDBJ databases">
        <title>A chromosome-scale assembly of European eel, Anguilla anguilla.</title>
        <authorList>
            <person name="Henkel C."/>
            <person name="Jong-Raadsen S.A."/>
            <person name="Dufour S."/>
            <person name="Weltzien F.-A."/>
            <person name="Palstra A.P."/>
            <person name="Pelster B."/>
            <person name="Spaink H.P."/>
            <person name="Van Den Thillart G.E."/>
            <person name="Jansen H."/>
            <person name="Zahm M."/>
            <person name="Klopp C."/>
            <person name="Cedric C."/>
            <person name="Louis A."/>
            <person name="Berthelot C."/>
            <person name="Parey E."/>
            <person name="Roest Crollius H."/>
            <person name="Montfort J."/>
            <person name="Robinson-Rechavi M."/>
            <person name="Bucao C."/>
            <person name="Bouchez O."/>
            <person name="Gislard M."/>
            <person name="Lluch J."/>
            <person name="Milhes M."/>
            <person name="Lampietro C."/>
            <person name="Lopez Roques C."/>
            <person name="Donnadieu C."/>
            <person name="Braasch I."/>
            <person name="Desvignes T."/>
            <person name="Postlethwait J."/>
            <person name="Bobe J."/>
            <person name="Guiguen Y."/>
            <person name="Dirks R."/>
        </authorList>
    </citation>
    <scope>NUCLEOTIDE SEQUENCE</scope>
    <source>
        <strain evidence="2">Tag_6206</strain>
        <tissue evidence="2">Liver</tissue>
    </source>
</reference>
<dbReference type="EMBL" id="JAFIRN010000017">
    <property type="protein sequence ID" value="KAG5832400.1"/>
    <property type="molecule type" value="Genomic_DNA"/>
</dbReference>
<accession>A0A9D3LK04</accession>